<dbReference type="Gene3D" id="3.40.395.10">
    <property type="entry name" value="Adenoviral Proteinase, Chain A"/>
    <property type="match status" value="1"/>
</dbReference>
<dbReference type="InterPro" id="IPR038765">
    <property type="entry name" value="Papain-like_cys_pep_sf"/>
</dbReference>
<gene>
    <name evidence="1" type="ORF">PG999_007682</name>
</gene>
<evidence type="ECO:0008006" key="3">
    <source>
        <dbReference type="Google" id="ProtNLM"/>
    </source>
</evidence>
<comment type="caution">
    <text evidence="1">The sequence shown here is derived from an EMBL/GenBank/DDBJ whole genome shotgun (WGS) entry which is preliminary data.</text>
</comment>
<sequence>MATGNQNAPNLLLGTLICSRDDPYHHLRPLPNTNAGLRLPEESAIVGNIDSVHQLQVDMQSWVRDSALTTALSTLNERILPPALEQAGMVYIENWTDELFFQLGSTAADEAFIRRLNDVKFRSTGQIRQAQLHQIRRHAWSVLTVNLNGNHWVTVVIHLAGRPNRATPNRYFSRVSRICVINGFENGDTERVYRRVEAMLQHARLAFPGPAPGGAGSRTDAGLQLADPWRWRRTIWCPPQLDGSSCGVRAYVNVKNFLGRLVRAWESRADPRRAPRVIPEVMAAGDAGQTENNENLFFEPLPGWFNYELERWEMLGVNAGAVVRACDYEARVAVEVVREQDGGRDGRAMAAGGAINIPPKPADADYAAWPEDQRAFVRALGAKDRLEEDKAGGGEFCADMLEQDLRLIPRYNRRPGCNRRRPLYHYGNARGM</sequence>
<dbReference type="AlphaFoldDB" id="A0AAW0QM85"/>
<accession>A0AAW0QM85</accession>
<name>A0AAW0QM85_9PEZI</name>
<proteinExistence type="predicted"/>
<reference evidence="1 2" key="1">
    <citation type="submission" date="2023-01" db="EMBL/GenBank/DDBJ databases">
        <title>Analysis of 21 Apiospora genomes using comparative genomics revels a genus with tremendous synthesis potential of carbohydrate active enzymes and secondary metabolites.</title>
        <authorList>
            <person name="Sorensen T."/>
        </authorList>
    </citation>
    <scope>NUCLEOTIDE SEQUENCE [LARGE SCALE GENOMIC DNA]</scope>
    <source>
        <strain evidence="1 2">CBS 117206</strain>
    </source>
</reference>
<dbReference type="SUPFAM" id="SSF54001">
    <property type="entry name" value="Cysteine proteinases"/>
    <property type="match status" value="1"/>
</dbReference>
<evidence type="ECO:0000313" key="2">
    <source>
        <dbReference type="Proteomes" id="UP001392437"/>
    </source>
</evidence>
<protein>
    <recommendedName>
        <fullName evidence="3">Ubiquitin-like protease family profile domain-containing protein</fullName>
    </recommendedName>
</protein>
<evidence type="ECO:0000313" key="1">
    <source>
        <dbReference type="EMBL" id="KAK8109545.1"/>
    </source>
</evidence>
<dbReference type="EMBL" id="JAQQWP010000007">
    <property type="protein sequence ID" value="KAK8109545.1"/>
    <property type="molecule type" value="Genomic_DNA"/>
</dbReference>
<keyword evidence="2" id="KW-1185">Reference proteome</keyword>
<organism evidence="1 2">
    <name type="scientific">Apiospora kogelbergensis</name>
    <dbReference type="NCBI Taxonomy" id="1337665"/>
    <lineage>
        <taxon>Eukaryota</taxon>
        <taxon>Fungi</taxon>
        <taxon>Dikarya</taxon>
        <taxon>Ascomycota</taxon>
        <taxon>Pezizomycotina</taxon>
        <taxon>Sordariomycetes</taxon>
        <taxon>Xylariomycetidae</taxon>
        <taxon>Amphisphaeriales</taxon>
        <taxon>Apiosporaceae</taxon>
        <taxon>Apiospora</taxon>
    </lineage>
</organism>
<dbReference type="Proteomes" id="UP001392437">
    <property type="component" value="Unassembled WGS sequence"/>
</dbReference>